<evidence type="ECO:0000313" key="3">
    <source>
        <dbReference type="Proteomes" id="UP001165541"/>
    </source>
</evidence>
<dbReference type="InterPro" id="IPR003607">
    <property type="entry name" value="HD/PDEase_dom"/>
</dbReference>
<keyword evidence="3" id="KW-1185">Reference proteome</keyword>
<evidence type="ECO:0000259" key="1">
    <source>
        <dbReference type="PROSITE" id="PS51832"/>
    </source>
</evidence>
<dbReference type="PROSITE" id="PS51832">
    <property type="entry name" value="HD_GYP"/>
    <property type="match status" value="1"/>
</dbReference>
<dbReference type="InterPro" id="IPR037522">
    <property type="entry name" value="HD_GYP_dom"/>
</dbReference>
<comment type="caution">
    <text evidence="2">The sequence shown here is derived from an EMBL/GenBank/DDBJ whole genome shotgun (WGS) entry which is preliminary data.</text>
</comment>
<gene>
    <name evidence="2" type="ORF">M8A51_04290</name>
</gene>
<protein>
    <submittedName>
        <fullName evidence="2">Phosphohydrolase</fullName>
    </submittedName>
</protein>
<organism evidence="2 3">
    <name type="scientific">Caldimonas mangrovi</name>
    <dbReference type="NCBI Taxonomy" id="2944811"/>
    <lineage>
        <taxon>Bacteria</taxon>
        <taxon>Pseudomonadati</taxon>
        <taxon>Pseudomonadota</taxon>
        <taxon>Betaproteobacteria</taxon>
        <taxon>Burkholderiales</taxon>
        <taxon>Sphaerotilaceae</taxon>
        <taxon>Caldimonas</taxon>
    </lineage>
</organism>
<dbReference type="Pfam" id="PF13487">
    <property type="entry name" value="HD_5"/>
    <property type="match status" value="1"/>
</dbReference>
<dbReference type="SUPFAM" id="SSF109604">
    <property type="entry name" value="HD-domain/PDEase-like"/>
    <property type="match status" value="1"/>
</dbReference>
<feature type="domain" description="HD-GYP" evidence="1">
    <location>
        <begin position="112"/>
        <end position="307"/>
    </location>
</feature>
<evidence type="ECO:0000313" key="2">
    <source>
        <dbReference type="EMBL" id="MCM5678750.1"/>
    </source>
</evidence>
<dbReference type="Gene3D" id="1.10.3210.10">
    <property type="entry name" value="Hypothetical protein af1432"/>
    <property type="match status" value="1"/>
</dbReference>
<dbReference type="PANTHER" id="PTHR43155:SF2">
    <property type="entry name" value="CYCLIC DI-GMP PHOSPHODIESTERASE PA4108"/>
    <property type="match status" value="1"/>
</dbReference>
<accession>A0ABT0YJ75</accession>
<reference evidence="2" key="1">
    <citation type="submission" date="2022-05" db="EMBL/GenBank/DDBJ databases">
        <title>Schlegelella sp. nov., isolated from mangrove soil.</title>
        <authorList>
            <person name="Liu Y."/>
            <person name="Ge X."/>
            <person name="Liu W."/>
        </authorList>
    </citation>
    <scope>NUCLEOTIDE SEQUENCE</scope>
    <source>
        <strain evidence="2">S2-27</strain>
    </source>
</reference>
<dbReference type="CDD" id="cd00077">
    <property type="entry name" value="HDc"/>
    <property type="match status" value="1"/>
</dbReference>
<proteinExistence type="predicted"/>
<dbReference type="Proteomes" id="UP001165541">
    <property type="component" value="Unassembled WGS sequence"/>
</dbReference>
<dbReference type="PANTHER" id="PTHR43155">
    <property type="entry name" value="CYCLIC DI-GMP PHOSPHODIESTERASE PA4108-RELATED"/>
    <property type="match status" value="1"/>
</dbReference>
<sequence length="372" mass="40604">MQLLQLVQDQVRLGIPLPWGIRDAHGKLLLARGQVLTDPGQLATLLTRGAFVDEEEMKAARRREADTPSENPFGLWEHLSLRLAHVLRSSSSEPRFPDRIAELARQLVTLARQDADIGIYLILRQDPNRHALYGVTHSVHAALVSLLMAQRLGWDEARISTLVRAALTMNIAMIDLQGRLAAQALPLTESQRALVQGHPMAGVEMLRAAGVDDAEWLRAVGEHHEQPSGAGYPLALQEVSEPARLLHQADVFTARISARAGRPALPANHAARELFIEGQGDALAAALIKEFGIYPPGCFVKLQSGETAVVVRRGANASAPLVACLTNRTSDALVDPVRRDTSQREFAIVGIVPDKDVLVRLPAEKLYGFKPL</sequence>
<dbReference type="EMBL" id="JAMKFE010000002">
    <property type="protein sequence ID" value="MCM5678750.1"/>
    <property type="molecule type" value="Genomic_DNA"/>
</dbReference>
<dbReference type="RefSeq" id="WP_251776884.1">
    <property type="nucleotide sequence ID" value="NZ_JAMKFE010000002.1"/>
</dbReference>
<name>A0ABT0YJ75_9BURK</name>